<keyword evidence="2" id="KW-1185">Reference proteome</keyword>
<evidence type="ECO:0000313" key="2">
    <source>
        <dbReference type="Proteomes" id="UP001283361"/>
    </source>
</evidence>
<protein>
    <submittedName>
        <fullName evidence="1">Uncharacterized protein</fullName>
    </submittedName>
</protein>
<reference evidence="1" key="1">
    <citation type="journal article" date="2023" name="G3 (Bethesda)">
        <title>A reference genome for the long-term kleptoplast-retaining sea slug Elysia crispata morphotype clarki.</title>
        <authorList>
            <person name="Eastman K.E."/>
            <person name="Pendleton A.L."/>
            <person name="Shaikh M.A."/>
            <person name="Suttiyut T."/>
            <person name="Ogas R."/>
            <person name="Tomko P."/>
            <person name="Gavelis G."/>
            <person name="Widhalm J.R."/>
            <person name="Wisecaver J.H."/>
        </authorList>
    </citation>
    <scope>NUCLEOTIDE SEQUENCE</scope>
    <source>
        <strain evidence="1">ECLA1</strain>
    </source>
</reference>
<proteinExistence type="predicted"/>
<evidence type="ECO:0000313" key="1">
    <source>
        <dbReference type="EMBL" id="KAK3792520.1"/>
    </source>
</evidence>
<sequence>MSLFKHPRNKDTQVTRIAYSDISLGPLLKTLISKSHAETKDLQHSFDHAAQQWGYFVTPPQMIVVCFPRPLLVWAPGITCESSWCRKMGRLHPSDASSAGSLE</sequence>
<dbReference type="Proteomes" id="UP001283361">
    <property type="component" value="Unassembled WGS sequence"/>
</dbReference>
<gene>
    <name evidence="1" type="ORF">RRG08_062784</name>
</gene>
<dbReference type="EMBL" id="JAWDGP010001367">
    <property type="protein sequence ID" value="KAK3792520.1"/>
    <property type="molecule type" value="Genomic_DNA"/>
</dbReference>
<accession>A0AAE1ARP6</accession>
<name>A0AAE1ARP6_9GAST</name>
<dbReference type="AlphaFoldDB" id="A0AAE1ARP6"/>
<comment type="caution">
    <text evidence="1">The sequence shown here is derived from an EMBL/GenBank/DDBJ whole genome shotgun (WGS) entry which is preliminary data.</text>
</comment>
<organism evidence="1 2">
    <name type="scientific">Elysia crispata</name>
    <name type="common">lettuce slug</name>
    <dbReference type="NCBI Taxonomy" id="231223"/>
    <lineage>
        <taxon>Eukaryota</taxon>
        <taxon>Metazoa</taxon>
        <taxon>Spiralia</taxon>
        <taxon>Lophotrochozoa</taxon>
        <taxon>Mollusca</taxon>
        <taxon>Gastropoda</taxon>
        <taxon>Heterobranchia</taxon>
        <taxon>Euthyneura</taxon>
        <taxon>Panpulmonata</taxon>
        <taxon>Sacoglossa</taxon>
        <taxon>Placobranchoidea</taxon>
        <taxon>Plakobranchidae</taxon>
        <taxon>Elysia</taxon>
    </lineage>
</organism>